<name>A0A075HUJ1_9ARCH</name>
<dbReference type="InterPro" id="IPR051082">
    <property type="entry name" value="Pentapeptide-BTB/POZ_domain"/>
</dbReference>
<dbReference type="PANTHER" id="PTHR14136:SF17">
    <property type="entry name" value="BTB_POZ DOMAIN-CONTAINING PROTEIN KCTD9"/>
    <property type="match status" value="1"/>
</dbReference>
<sequence length="860" mass="95388">MENIVIITYIALVLSGIILIPNAFAENVPDWVKNTAGWWAEDVISETEFVNAIEYLVKENIIQVDVSQTSETSQGVPDWVKNTAGWWAEDVISETEFLNAIVYLIKVGIITVESSKSPELIAEMWINGDINDDEFLANVEHLIEKDIITIQSDSMTKTSQLPDWLINNAGWWAARILTNSDFDFDPGYTKKKIYPCDEYTHENKCIERTYNSYGFRGDEFEKEKPDNTFRIFALGGSTTFGVGAADNETWPVYLQKIMNEKITGKNIEVINFGLSGATTESYYELIKNRMSSLDPDLIIMYDGWNDKDLPAKKTIQNWESVCKLGKNEGFDAMVVVQSLPITGQRVTTEQEIEKSLKNIPYLQKSQQYVDAFEKLDNLCTKTADFRGVFDYVQEPIFYDHGHTMSFANKIIADNVFSVISPIYFDQAYSVVNNNSDSTETGVVYAVGADLSSKNFDNLNLQNAVFDKADLSNTSFKNTNIDGARFVFANLDNSNLFDRTDLSNINLAGIDLSNMNFKGRNLSDTLLTGADLTGTILTGSDLSGANLSYVVLSEHNLTGTNLSNTILFRTDLSGIDLRSITLDNANFRFAILSESKLPDSLLVNNNFDYALLDDINFAGKDLSSSSFHTVKLDGSDMQNTNLKNTSFIQVDFTKIKNKSLAGADLFGSSFAHSNLSGVNLDSTILGTTNFWKADLSGLDFTVISDKSSHGSSFIDANLSDSNFEGVDLSHQEEYHKVFKNKAYLKNLGAKDLVDSLFSGFKESALEVILPLSVEVSGNDLAVSFIIFNNFKNANLENANFKNADLKYAGFYSADLTNADLSGADLRDAYFGNADLSNANLEGANLEGANLKCKNHPICESD</sequence>
<dbReference type="EMBL" id="KF901134">
    <property type="protein sequence ID" value="AIF19290.1"/>
    <property type="molecule type" value="Genomic_DNA"/>
</dbReference>
<proteinExistence type="predicted"/>
<organism evidence="1">
    <name type="scientific">uncultured marine thaumarchaeote KM3_86_E11</name>
    <dbReference type="NCBI Taxonomy" id="1456321"/>
    <lineage>
        <taxon>Archaea</taxon>
        <taxon>Nitrososphaerota</taxon>
        <taxon>environmental samples</taxon>
    </lineage>
</organism>
<dbReference type="AlphaFoldDB" id="A0A075HUJ1"/>
<dbReference type="Gene3D" id="2.160.20.80">
    <property type="entry name" value="E3 ubiquitin-protein ligase SopA"/>
    <property type="match status" value="4"/>
</dbReference>
<dbReference type="SUPFAM" id="SSF141571">
    <property type="entry name" value="Pentapeptide repeat-like"/>
    <property type="match status" value="2"/>
</dbReference>
<dbReference type="Gene3D" id="3.40.50.1110">
    <property type="entry name" value="SGNH hydrolase"/>
    <property type="match status" value="1"/>
</dbReference>
<dbReference type="SUPFAM" id="SSF52266">
    <property type="entry name" value="SGNH hydrolase"/>
    <property type="match status" value="1"/>
</dbReference>
<evidence type="ECO:0000313" key="1">
    <source>
        <dbReference type="EMBL" id="AIF19290.1"/>
    </source>
</evidence>
<dbReference type="Pfam" id="PF00805">
    <property type="entry name" value="Pentapeptide"/>
    <property type="match status" value="6"/>
</dbReference>
<protein>
    <submittedName>
        <fullName evidence="1">Pentapeptide repeat-containing protein</fullName>
    </submittedName>
</protein>
<dbReference type="PANTHER" id="PTHR14136">
    <property type="entry name" value="BTB_POZ DOMAIN-CONTAINING PROTEIN KCTD9"/>
    <property type="match status" value="1"/>
</dbReference>
<reference evidence="1" key="1">
    <citation type="journal article" date="2014" name="Genome Biol. Evol.">
        <title>Pangenome evidence for extensive interdomain horizontal transfer affecting lineage core and shell genes in uncultured planktonic thaumarchaeota and euryarchaeota.</title>
        <authorList>
            <person name="Deschamps P."/>
            <person name="Zivanovic Y."/>
            <person name="Moreira D."/>
            <person name="Rodriguez-Valera F."/>
            <person name="Lopez-Garcia P."/>
        </authorList>
    </citation>
    <scope>NUCLEOTIDE SEQUENCE</scope>
</reference>
<dbReference type="InterPro" id="IPR036514">
    <property type="entry name" value="SGNH_hydro_sf"/>
</dbReference>
<accession>A0A075HUJ1</accession>
<dbReference type="CDD" id="cd00229">
    <property type="entry name" value="SGNH_hydrolase"/>
    <property type="match status" value="1"/>
</dbReference>
<dbReference type="InterPro" id="IPR001646">
    <property type="entry name" value="5peptide_repeat"/>
</dbReference>